<accession>A0A9D2EJ03</accession>
<evidence type="ECO:0000313" key="3">
    <source>
        <dbReference type="Proteomes" id="UP000824049"/>
    </source>
</evidence>
<comment type="caution">
    <text evidence="2">The sequence shown here is derived from an EMBL/GenBank/DDBJ whole genome shotgun (WGS) entry which is preliminary data.</text>
</comment>
<feature type="non-terminal residue" evidence="2">
    <location>
        <position position="76"/>
    </location>
</feature>
<organism evidence="2 3">
    <name type="scientific">Candidatus Anaerobutyricum stercoris</name>
    <dbReference type="NCBI Taxonomy" id="2838457"/>
    <lineage>
        <taxon>Bacteria</taxon>
        <taxon>Bacillati</taxon>
        <taxon>Bacillota</taxon>
        <taxon>Clostridia</taxon>
        <taxon>Lachnospirales</taxon>
        <taxon>Lachnospiraceae</taxon>
        <taxon>Anaerobutyricum</taxon>
    </lineage>
</organism>
<reference evidence="2" key="2">
    <citation type="submission" date="2021-04" db="EMBL/GenBank/DDBJ databases">
        <authorList>
            <person name="Gilroy R."/>
        </authorList>
    </citation>
    <scope>NUCLEOTIDE SEQUENCE</scope>
    <source>
        <strain evidence="2">CHK179-28034</strain>
    </source>
</reference>
<dbReference type="EMBL" id="DXBR01000017">
    <property type="protein sequence ID" value="HIZ38579.1"/>
    <property type="molecule type" value="Genomic_DNA"/>
</dbReference>
<gene>
    <name evidence="2" type="ORF">H9968_01440</name>
</gene>
<sequence>MDMRFKDIPVPEELDRVVEENMKKIYAQKKRRRIKRMATGFGTVAAVFIFGIFFIMSNPAVAAKFPVIGHIFEMLQ</sequence>
<evidence type="ECO:0000313" key="2">
    <source>
        <dbReference type="EMBL" id="HIZ38579.1"/>
    </source>
</evidence>
<reference evidence="2" key="1">
    <citation type="journal article" date="2021" name="PeerJ">
        <title>Extensive microbial diversity within the chicken gut microbiome revealed by metagenomics and culture.</title>
        <authorList>
            <person name="Gilroy R."/>
            <person name="Ravi A."/>
            <person name="Getino M."/>
            <person name="Pursley I."/>
            <person name="Horton D.L."/>
            <person name="Alikhan N.F."/>
            <person name="Baker D."/>
            <person name="Gharbi K."/>
            <person name="Hall N."/>
            <person name="Watson M."/>
            <person name="Adriaenssens E.M."/>
            <person name="Foster-Nyarko E."/>
            <person name="Jarju S."/>
            <person name="Secka A."/>
            <person name="Antonio M."/>
            <person name="Oren A."/>
            <person name="Chaudhuri R.R."/>
            <person name="La Ragione R."/>
            <person name="Hildebrand F."/>
            <person name="Pallen M.J."/>
        </authorList>
    </citation>
    <scope>NUCLEOTIDE SEQUENCE</scope>
    <source>
        <strain evidence="2">CHK179-28034</strain>
    </source>
</reference>
<keyword evidence="1" id="KW-0812">Transmembrane</keyword>
<dbReference type="Proteomes" id="UP000824049">
    <property type="component" value="Unassembled WGS sequence"/>
</dbReference>
<dbReference type="AlphaFoldDB" id="A0A9D2EJ03"/>
<name>A0A9D2EJ03_9FIRM</name>
<feature type="transmembrane region" description="Helical" evidence="1">
    <location>
        <begin position="38"/>
        <end position="56"/>
    </location>
</feature>
<keyword evidence="1" id="KW-1133">Transmembrane helix</keyword>
<keyword evidence="1" id="KW-0472">Membrane</keyword>
<protein>
    <submittedName>
        <fullName evidence="2">DUF4179 domain-containing protein</fullName>
    </submittedName>
</protein>
<evidence type="ECO:0000256" key="1">
    <source>
        <dbReference type="SAM" id="Phobius"/>
    </source>
</evidence>
<proteinExistence type="predicted"/>